<dbReference type="InterPro" id="IPR041711">
    <property type="entry name" value="Met-tRNA-FMT_N"/>
</dbReference>
<dbReference type="EC" id="2.1.2.9" evidence="2"/>
<dbReference type="InterPro" id="IPR011034">
    <property type="entry name" value="Formyl_transferase-like_C_sf"/>
</dbReference>
<dbReference type="InterPro" id="IPR036477">
    <property type="entry name" value="Formyl_transf_N_sf"/>
</dbReference>
<dbReference type="SUPFAM" id="SSF50486">
    <property type="entry name" value="FMT C-terminal domain-like"/>
    <property type="match status" value="1"/>
</dbReference>
<feature type="domain" description="Formyl transferase C-terminal" evidence="6">
    <location>
        <begin position="145"/>
        <end position="258"/>
    </location>
</feature>
<dbReference type="Proteomes" id="UP000269721">
    <property type="component" value="Unassembled WGS sequence"/>
</dbReference>
<evidence type="ECO:0000259" key="6">
    <source>
        <dbReference type="Pfam" id="PF02911"/>
    </source>
</evidence>
<dbReference type="SUPFAM" id="SSF53328">
    <property type="entry name" value="Formyltransferase"/>
    <property type="match status" value="1"/>
</dbReference>
<dbReference type="OrthoDB" id="10268103at2759"/>
<gene>
    <name evidence="7" type="ORF">BDK51DRAFT_26461</name>
</gene>
<organism evidence="7 8">
    <name type="scientific">Blyttiomyces helicus</name>
    <dbReference type="NCBI Taxonomy" id="388810"/>
    <lineage>
        <taxon>Eukaryota</taxon>
        <taxon>Fungi</taxon>
        <taxon>Fungi incertae sedis</taxon>
        <taxon>Chytridiomycota</taxon>
        <taxon>Chytridiomycota incertae sedis</taxon>
        <taxon>Chytridiomycetes</taxon>
        <taxon>Chytridiomycetes incertae sedis</taxon>
        <taxon>Blyttiomyces</taxon>
    </lineage>
</organism>
<evidence type="ECO:0000313" key="8">
    <source>
        <dbReference type="Proteomes" id="UP000269721"/>
    </source>
</evidence>
<accession>A0A4P9VYL3</accession>
<dbReference type="Gene3D" id="3.40.50.12230">
    <property type="match status" value="1"/>
</dbReference>
<comment type="similarity">
    <text evidence="1">Belongs to the Fmt family.</text>
</comment>
<evidence type="ECO:0000256" key="4">
    <source>
        <dbReference type="ARBA" id="ARBA00022917"/>
    </source>
</evidence>
<keyword evidence="8" id="KW-1185">Reference proteome</keyword>
<feature type="domain" description="Formyl transferase N-terminal" evidence="5">
    <location>
        <begin position="13"/>
        <end position="112"/>
    </location>
</feature>
<keyword evidence="4" id="KW-0648">Protein biosynthesis</keyword>
<dbReference type="GO" id="GO:0004479">
    <property type="term" value="F:methionyl-tRNA formyltransferase activity"/>
    <property type="evidence" value="ECO:0007669"/>
    <property type="project" value="UniProtKB-EC"/>
</dbReference>
<evidence type="ECO:0000256" key="3">
    <source>
        <dbReference type="ARBA" id="ARBA00022679"/>
    </source>
</evidence>
<dbReference type="PANTHER" id="PTHR11138:SF5">
    <property type="entry name" value="METHIONYL-TRNA FORMYLTRANSFERASE, MITOCHONDRIAL"/>
    <property type="match status" value="1"/>
</dbReference>
<dbReference type="GO" id="GO:0005739">
    <property type="term" value="C:mitochondrion"/>
    <property type="evidence" value="ECO:0007669"/>
    <property type="project" value="TreeGrafter"/>
</dbReference>
<sequence length="273" mass="29950">PPLLNTTPAKPFDVAVVVSFRYFLPGPLIRSFPAGAFNIHPSLLPKYRGAAPIQHTILGGDEVAGVSIIDLDDTTFDAGRILRQIEVPISPKIYYDELHDRLAEIGASEMFETLRKLEYHKANDSYDRGANSRSQDKTNVTYAPKIDKGMSAIDLVQMGPADVFRLHRAIGSKQPIYTTFKTKRIQLLAVHDPDTTLPPPIPAPSSATETTHPPGTLFYDPEQKQLWVRCGGEGWLAVSEMRVEGKTAVRAGDFANGYQFSKGGVVVGERFGG</sequence>
<dbReference type="InterPro" id="IPR005793">
    <property type="entry name" value="Formyl_trans_C"/>
</dbReference>
<feature type="non-terminal residue" evidence="7">
    <location>
        <position position="1"/>
    </location>
</feature>
<dbReference type="CDD" id="cd08646">
    <property type="entry name" value="FMT_core_Met-tRNA-FMT_N"/>
    <property type="match status" value="1"/>
</dbReference>
<evidence type="ECO:0000256" key="2">
    <source>
        <dbReference type="ARBA" id="ARBA00012261"/>
    </source>
</evidence>
<dbReference type="PANTHER" id="PTHR11138">
    <property type="entry name" value="METHIONYL-TRNA FORMYLTRANSFERASE"/>
    <property type="match status" value="1"/>
</dbReference>
<dbReference type="Pfam" id="PF00551">
    <property type="entry name" value="Formyl_trans_N"/>
    <property type="match status" value="1"/>
</dbReference>
<evidence type="ECO:0000259" key="5">
    <source>
        <dbReference type="Pfam" id="PF00551"/>
    </source>
</evidence>
<evidence type="ECO:0000256" key="1">
    <source>
        <dbReference type="ARBA" id="ARBA00010699"/>
    </source>
</evidence>
<protein>
    <recommendedName>
        <fullName evidence="2">methionyl-tRNA formyltransferase</fullName>
        <ecNumber evidence="2">2.1.2.9</ecNumber>
    </recommendedName>
</protein>
<keyword evidence="3 7" id="KW-0808">Transferase</keyword>
<dbReference type="InterPro" id="IPR002376">
    <property type="entry name" value="Formyl_transf_N"/>
</dbReference>
<dbReference type="EMBL" id="KZ999639">
    <property type="protein sequence ID" value="RKO84881.1"/>
    <property type="molecule type" value="Genomic_DNA"/>
</dbReference>
<reference evidence="8" key="1">
    <citation type="journal article" date="2018" name="Nat. Microbiol.">
        <title>Leveraging single-cell genomics to expand the fungal tree of life.</title>
        <authorList>
            <person name="Ahrendt S.R."/>
            <person name="Quandt C.A."/>
            <person name="Ciobanu D."/>
            <person name="Clum A."/>
            <person name="Salamov A."/>
            <person name="Andreopoulos B."/>
            <person name="Cheng J.F."/>
            <person name="Woyke T."/>
            <person name="Pelin A."/>
            <person name="Henrissat B."/>
            <person name="Reynolds N.K."/>
            <person name="Benny G.L."/>
            <person name="Smith M.E."/>
            <person name="James T.Y."/>
            <person name="Grigoriev I.V."/>
        </authorList>
    </citation>
    <scope>NUCLEOTIDE SEQUENCE [LARGE SCALE GENOMIC DNA]</scope>
</reference>
<evidence type="ECO:0000313" key="7">
    <source>
        <dbReference type="EMBL" id="RKO84881.1"/>
    </source>
</evidence>
<proteinExistence type="inferred from homology"/>
<dbReference type="AlphaFoldDB" id="A0A4P9VYL3"/>
<dbReference type="Pfam" id="PF02911">
    <property type="entry name" value="Formyl_trans_C"/>
    <property type="match status" value="1"/>
</dbReference>
<name>A0A4P9VYL3_9FUNG</name>